<keyword evidence="3" id="KW-1185">Reference proteome</keyword>
<feature type="transmembrane region" description="Helical" evidence="1">
    <location>
        <begin position="55"/>
        <end position="75"/>
    </location>
</feature>
<evidence type="ECO:0000313" key="2">
    <source>
        <dbReference type="EMBL" id="GAP63689.1"/>
    </source>
</evidence>
<keyword evidence="1" id="KW-0812">Transmembrane</keyword>
<sequence>MTEPQPPKKKQRMPTSAYIGSGLVGIAVLGGLCWCAAFLRTNALIKAGLGDPANYVLILWLISIFLVGLPLYVGLRLMRQTKRRMEAETARRQGDDTPEA</sequence>
<dbReference type="STRING" id="872965.SE16_12845"/>
<proteinExistence type="predicted"/>
<protein>
    <submittedName>
        <fullName evidence="2">Uncharacterized protein</fullName>
    </submittedName>
</protein>
<reference evidence="2 3" key="1">
    <citation type="journal article" date="2015" name="Genome Announc.">
        <title>Draft Genome Sequence of a Heterotrophic Facultative Anaerobic Thermophilic Bacterium, Ardenticatena maritima Strain 110ST.</title>
        <authorList>
            <person name="Kawaichi S."/>
            <person name="Yoshida T."/>
            <person name="Sako Y."/>
            <person name="Nakamura R."/>
        </authorList>
    </citation>
    <scope>NUCLEOTIDE SEQUENCE [LARGE SCALE GENOMIC DNA]</scope>
    <source>
        <strain evidence="2 3">110S</strain>
    </source>
</reference>
<comment type="caution">
    <text evidence="2">The sequence shown here is derived from an EMBL/GenBank/DDBJ whole genome shotgun (WGS) entry which is preliminary data.</text>
</comment>
<accession>A0A0M8KAC5</accession>
<name>A0A0M8KAC5_9CHLR</name>
<keyword evidence="1" id="KW-1133">Transmembrane helix</keyword>
<dbReference type="AlphaFoldDB" id="A0A0M8KAC5"/>
<feature type="transmembrane region" description="Helical" evidence="1">
    <location>
        <begin position="17"/>
        <end position="39"/>
    </location>
</feature>
<dbReference type="Proteomes" id="UP000037784">
    <property type="component" value="Unassembled WGS sequence"/>
</dbReference>
<organism evidence="2 3">
    <name type="scientific">Ardenticatena maritima</name>
    <dbReference type="NCBI Taxonomy" id="872965"/>
    <lineage>
        <taxon>Bacteria</taxon>
        <taxon>Bacillati</taxon>
        <taxon>Chloroflexota</taxon>
        <taxon>Ardenticatenia</taxon>
        <taxon>Ardenticatenales</taxon>
        <taxon>Ardenticatenaceae</taxon>
        <taxon>Ardenticatena</taxon>
    </lineage>
</organism>
<gene>
    <name evidence="2" type="ORF">ARMA_2112</name>
</gene>
<dbReference type="EMBL" id="BBZA01000181">
    <property type="protein sequence ID" value="GAP63689.1"/>
    <property type="molecule type" value="Genomic_DNA"/>
</dbReference>
<keyword evidence="1" id="KW-0472">Membrane</keyword>
<dbReference type="InParanoid" id="A0A0M8KAC5"/>
<reference evidence="3" key="2">
    <citation type="submission" date="2015-08" db="EMBL/GenBank/DDBJ databases">
        <title>Draft Genome Sequence of a Heterotrophic Facultative Anaerobic Bacterium Ardenticatena maritima Strain 110S.</title>
        <authorList>
            <person name="Kawaichi S."/>
            <person name="Yoshida T."/>
            <person name="Sako Y."/>
            <person name="Nakamura R."/>
        </authorList>
    </citation>
    <scope>NUCLEOTIDE SEQUENCE [LARGE SCALE GENOMIC DNA]</scope>
    <source>
        <strain evidence="3">110S</strain>
    </source>
</reference>
<evidence type="ECO:0000256" key="1">
    <source>
        <dbReference type="SAM" id="Phobius"/>
    </source>
</evidence>
<evidence type="ECO:0000313" key="3">
    <source>
        <dbReference type="Proteomes" id="UP000037784"/>
    </source>
</evidence>
<dbReference type="RefSeq" id="WP_054493493.1">
    <property type="nucleotide sequence ID" value="NZ_BBZA01000181.1"/>
</dbReference>